<evidence type="ECO:0000256" key="2">
    <source>
        <dbReference type="SAM" id="MobiDB-lite"/>
    </source>
</evidence>
<dbReference type="PROSITE" id="PS51742">
    <property type="entry name" value="PPC"/>
    <property type="match status" value="1"/>
</dbReference>
<dbReference type="InterPro" id="IPR039605">
    <property type="entry name" value="AHL"/>
</dbReference>
<gene>
    <name evidence="4" type="ORF">ZIOFF_033554</name>
</gene>
<keyword evidence="5" id="KW-1185">Reference proteome</keyword>
<reference evidence="4 5" key="1">
    <citation type="submission" date="2020-08" db="EMBL/GenBank/DDBJ databases">
        <title>Plant Genome Project.</title>
        <authorList>
            <person name="Zhang R.-G."/>
        </authorList>
    </citation>
    <scope>NUCLEOTIDE SEQUENCE [LARGE SCALE GENOMIC DNA]</scope>
    <source>
        <tissue evidence="4">Rhizome</tissue>
    </source>
</reference>
<comment type="caution">
    <text evidence="4">The sequence shown here is derived from an EMBL/GenBank/DDBJ whole genome shotgun (WGS) entry which is preliminary data.</text>
</comment>
<keyword evidence="1" id="KW-0238">DNA-binding</keyword>
<proteinExistence type="predicted"/>
<evidence type="ECO:0000256" key="1">
    <source>
        <dbReference type="RuleBase" id="RU367031"/>
    </source>
</evidence>
<dbReference type="Gene3D" id="3.30.1330.80">
    <property type="entry name" value="Hypothetical protein, similar to alpha- acetolactate decarboxylase, domain 2"/>
    <property type="match status" value="1"/>
</dbReference>
<feature type="compositionally biased region" description="Low complexity" evidence="2">
    <location>
        <begin position="197"/>
        <end position="208"/>
    </location>
</feature>
<comment type="subcellular location">
    <subcellularLocation>
        <location evidence="1">Nucleus</location>
    </subcellularLocation>
</comment>
<name>A0A8J5GX74_ZINOF</name>
<accession>A0A8J5GX74</accession>
<protein>
    <recommendedName>
        <fullName evidence="1">AT-hook motif nuclear-localized protein</fullName>
    </recommendedName>
</protein>
<comment type="function">
    <text evidence="1">Transcription factor that specifically binds AT-rich DNA sequences related to the nuclear matrix attachment regions (MARs).</text>
</comment>
<dbReference type="InterPro" id="IPR005175">
    <property type="entry name" value="PPC_dom"/>
</dbReference>
<dbReference type="PANTHER" id="PTHR31500">
    <property type="entry name" value="AT-HOOK MOTIF NUCLEAR-LOCALIZED PROTEIN 9"/>
    <property type="match status" value="1"/>
</dbReference>
<keyword evidence="1" id="KW-0804">Transcription</keyword>
<evidence type="ECO:0000313" key="4">
    <source>
        <dbReference type="EMBL" id="KAG6508183.1"/>
    </source>
</evidence>
<organism evidence="4 5">
    <name type="scientific">Zingiber officinale</name>
    <name type="common">Ginger</name>
    <name type="synonym">Amomum zingiber</name>
    <dbReference type="NCBI Taxonomy" id="94328"/>
    <lineage>
        <taxon>Eukaryota</taxon>
        <taxon>Viridiplantae</taxon>
        <taxon>Streptophyta</taxon>
        <taxon>Embryophyta</taxon>
        <taxon>Tracheophyta</taxon>
        <taxon>Spermatophyta</taxon>
        <taxon>Magnoliopsida</taxon>
        <taxon>Liliopsida</taxon>
        <taxon>Zingiberales</taxon>
        <taxon>Zingiberaceae</taxon>
        <taxon>Zingiber</taxon>
    </lineage>
</organism>
<evidence type="ECO:0000259" key="3">
    <source>
        <dbReference type="PROSITE" id="PS51742"/>
    </source>
</evidence>
<feature type="region of interest" description="Disordered" evidence="2">
    <location>
        <begin position="174"/>
        <end position="224"/>
    </location>
</feature>
<dbReference type="EMBL" id="JACMSC010000009">
    <property type="protein sequence ID" value="KAG6508183.1"/>
    <property type="molecule type" value="Genomic_DNA"/>
</dbReference>
<dbReference type="PANTHER" id="PTHR31500:SF56">
    <property type="entry name" value="AT-HOOK MOTIF NUCLEAR-LOCALIZED PROTEIN"/>
    <property type="match status" value="1"/>
</dbReference>
<comment type="domain">
    <text evidence="1">The PPC domain mediates interactions between AHL proteins.</text>
</comment>
<keyword evidence="1" id="KW-0539">Nucleus</keyword>
<dbReference type="SUPFAM" id="SSF117856">
    <property type="entry name" value="AF0104/ALDC/Ptd012-like"/>
    <property type="match status" value="1"/>
</dbReference>
<dbReference type="GO" id="GO:0005634">
    <property type="term" value="C:nucleus"/>
    <property type="evidence" value="ECO:0007669"/>
    <property type="project" value="UniProtKB-SubCell"/>
</dbReference>
<feature type="domain" description="PPC" evidence="3">
    <location>
        <begin position="232"/>
        <end position="373"/>
    </location>
</feature>
<sequence>MAASAALGGREASAACASRDGVRGVREKRERARAERARFYTLESEQSNMWTYRTVEGGSLGELVDEAQLACVILEKFLHLIHFKKCKLWQGRPGIVGKGSESLLLSQAWLRVATSKVIDEVLEIVNDSSERSTRFREVDKGSRNINHGEGAHGMAAAPESAGLATGMMAGASDLFRGKKRGRPRKYGPDGMALALTSPSSGPPFSSGGKQSKGRPPGSGKNQLLAALGNDGFPLLSAPPSLPSLSHWEDVAARILSFSQKGPQSICILSANGAISNVTLRQPGSSGGTLTYEGRFEILSLSGSFTLTENGGIRSRTGGISVSLAGPDGRVIGGGIAGTLLAASPIQVVVGSFTPNTFKDPKPKPTPQPPPEALPVTAGPLTAARPISQANPQVDCETPTSTLPVQPQVGSMDNPTPNPTLHAASWHGLQSSEHKASPDINICLHGEY</sequence>
<dbReference type="GO" id="GO:0003680">
    <property type="term" value="F:minor groove of adenine-thymine-rich DNA binding"/>
    <property type="evidence" value="ECO:0007669"/>
    <property type="project" value="UniProtKB-UniRule"/>
</dbReference>
<keyword evidence="1" id="KW-0805">Transcription regulation</keyword>
<dbReference type="AlphaFoldDB" id="A0A8J5GX74"/>
<evidence type="ECO:0000313" key="5">
    <source>
        <dbReference type="Proteomes" id="UP000734854"/>
    </source>
</evidence>
<dbReference type="CDD" id="cd11378">
    <property type="entry name" value="DUF296"/>
    <property type="match status" value="1"/>
</dbReference>
<dbReference type="Pfam" id="PF03479">
    <property type="entry name" value="PCC"/>
    <property type="match status" value="1"/>
</dbReference>
<dbReference type="Proteomes" id="UP000734854">
    <property type="component" value="Unassembled WGS sequence"/>
</dbReference>